<dbReference type="PRINTS" id="PR00134">
    <property type="entry name" value="GLHYDRLASE10"/>
</dbReference>
<dbReference type="SMART" id="SM00633">
    <property type="entry name" value="Glyco_10"/>
    <property type="match status" value="1"/>
</dbReference>
<dbReference type="AlphaFoldDB" id="A0A6J5YZI2"/>
<gene>
    <name evidence="11" type="ORF">UFOPK3522_00184</name>
</gene>
<dbReference type="InterPro" id="IPR031158">
    <property type="entry name" value="GH10_AS"/>
</dbReference>
<dbReference type="SUPFAM" id="SSF51445">
    <property type="entry name" value="(Trans)glycosidases"/>
    <property type="match status" value="1"/>
</dbReference>
<dbReference type="PROSITE" id="PS00591">
    <property type="entry name" value="GH10_1"/>
    <property type="match status" value="1"/>
</dbReference>
<evidence type="ECO:0000256" key="6">
    <source>
        <dbReference type="ARBA" id="ARBA00022801"/>
    </source>
</evidence>
<evidence type="ECO:0000259" key="10">
    <source>
        <dbReference type="PROSITE" id="PS51760"/>
    </source>
</evidence>
<dbReference type="EMBL" id="CAESAO010000008">
    <property type="protein sequence ID" value="CAB4335905.1"/>
    <property type="molecule type" value="Genomic_DNA"/>
</dbReference>
<keyword evidence="7" id="KW-0119">Carbohydrate metabolism</keyword>
<protein>
    <recommendedName>
        <fullName evidence="3">endo-1,4-beta-xylanase</fullName>
        <ecNumber evidence="3">3.2.1.8</ecNumber>
    </recommendedName>
</protein>
<dbReference type="EC" id="3.2.1.8" evidence="3"/>
<dbReference type="InterPro" id="IPR017853">
    <property type="entry name" value="GH"/>
</dbReference>
<dbReference type="PROSITE" id="PS51760">
    <property type="entry name" value="GH10_2"/>
    <property type="match status" value="1"/>
</dbReference>
<evidence type="ECO:0000256" key="5">
    <source>
        <dbReference type="ARBA" id="ARBA00022729"/>
    </source>
</evidence>
<sequence length="381" mass="41026">MARPKTSLAVVALFALSAVALPASAAAKQKPCPRSGAGCTLVQVAAESGIFVGTAVSNEITATEQVDVAANFNAVTSENAFKWSEMSKSAGAIDFATTDRLVAWARVRKLRLRAHTLFWHRIQNAPWLKAELAAATDPAARLRELMAERITKVVGRYRGKVAIWDVINEPLALFGAGYDTADTPVTPKNIFFTTLGEGYIADAFRRTRAADPKAKLFLNELLWDARIGDPKSDALLALVARLKKARVPIDGVGIQAHAMLGTASPWFPSTTASLKRYIDALGKLGVKVEITELDVRLPLLADQPNPLAAQAAVYRRVASACAQSHACTGLTVWGQRDSHSWLDSYSLTSATAPNNPLLLDASGKRKLAYQAVAAGLLERRR</sequence>
<dbReference type="Gene3D" id="3.20.20.80">
    <property type="entry name" value="Glycosidases"/>
    <property type="match status" value="1"/>
</dbReference>
<dbReference type="InterPro" id="IPR044846">
    <property type="entry name" value="GH10"/>
</dbReference>
<keyword evidence="5" id="KW-0732">Signal</keyword>
<dbReference type="Pfam" id="PF00331">
    <property type="entry name" value="Glyco_hydro_10"/>
    <property type="match status" value="1"/>
</dbReference>
<evidence type="ECO:0000256" key="9">
    <source>
        <dbReference type="ARBA" id="ARBA00023326"/>
    </source>
</evidence>
<evidence type="ECO:0000256" key="7">
    <source>
        <dbReference type="ARBA" id="ARBA00023277"/>
    </source>
</evidence>
<proteinExistence type="inferred from homology"/>
<evidence type="ECO:0000256" key="3">
    <source>
        <dbReference type="ARBA" id="ARBA00012590"/>
    </source>
</evidence>
<evidence type="ECO:0000256" key="8">
    <source>
        <dbReference type="ARBA" id="ARBA00023295"/>
    </source>
</evidence>
<keyword evidence="9" id="KW-0624">Polysaccharide degradation</keyword>
<evidence type="ECO:0000256" key="2">
    <source>
        <dbReference type="ARBA" id="ARBA00007495"/>
    </source>
</evidence>
<reference evidence="11" key="1">
    <citation type="submission" date="2020-05" db="EMBL/GenBank/DDBJ databases">
        <authorList>
            <person name="Chiriac C."/>
            <person name="Salcher M."/>
            <person name="Ghai R."/>
            <person name="Kavagutti S V."/>
        </authorList>
    </citation>
    <scope>NUCLEOTIDE SEQUENCE</scope>
</reference>
<name>A0A6J5YZI2_9ZZZZ</name>
<comment type="catalytic activity">
    <reaction evidence="1">
        <text>Endohydrolysis of (1-&gt;4)-beta-D-xylosidic linkages in xylans.</text>
        <dbReference type="EC" id="3.2.1.8"/>
    </reaction>
</comment>
<keyword evidence="4" id="KW-0858">Xylan degradation</keyword>
<dbReference type="GO" id="GO:0031176">
    <property type="term" value="F:endo-1,4-beta-xylanase activity"/>
    <property type="evidence" value="ECO:0007669"/>
    <property type="project" value="UniProtKB-EC"/>
</dbReference>
<dbReference type="InterPro" id="IPR001000">
    <property type="entry name" value="GH10_dom"/>
</dbReference>
<keyword evidence="8" id="KW-0326">Glycosidase</keyword>
<comment type="similarity">
    <text evidence="2">Belongs to the glycosyl hydrolase 10 (cellulase F) family.</text>
</comment>
<organism evidence="11">
    <name type="scientific">freshwater metagenome</name>
    <dbReference type="NCBI Taxonomy" id="449393"/>
    <lineage>
        <taxon>unclassified sequences</taxon>
        <taxon>metagenomes</taxon>
        <taxon>ecological metagenomes</taxon>
    </lineage>
</organism>
<feature type="domain" description="GH10" evidence="10">
    <location>
        <begin position="35"/>
        <end position="375"/>
    </location>
</feature>
<evidence type="ECO:0000256" key="1">
    <source>
        <dbReference type="ARBA" id="ARBA00000681"/>
    </source>
</evidence>
<accession>A0A6J5YZI2</accession>
<evidence type="ECO:0000256" key="4">
    <source>
        <dbReference type="ARBA" id="ARBA00022651"/>
    </source>
</evidence>
<dbReference type="PANTHER" id="PTHR31490">
    <property type="entry name" value="GLYCOSYL HYDROLASE"/>
    <property type="match status" value="1"/>
</dbReference>
<dbReference type="GO" id="GO:0045493">
    <property type="term" value="P:xylan catabolic process"/>
    <property type="evidence" value="ECO:0007669"/>
    <property type="project" value="UniProtKB-KW"/>
</dbReference>
<dbReference type="PANTHER" id="PTHR31490:SF88">
    <property type="entry name" value="BETA-XYLANASE"/>
    <property type="match status" value="1"/>
</dbReference>
<keyword evidence="6" id="KW-0378">Hydrolase</keyword>
<evidence type="ECO:0000313" key="11">
    <source>
        <dbReference type="EMBL" id="CAB4335905.1"/>
    </source>
</evidence>